<reference evidence="2 3" key="1">
    <citation type="submission" date="2024-02" db="EMBL/GenBank/DDBJ databases">
        <title>Rubritalea halochordaticola NBRC 107102.</title>
        <authorList>
            <person name="Ichikawa N."/>
            <person name="Katano-Makiyama Y."/>
            <person name="Hidaka K."/>
        </authorList>
    </citation>
    <scope>NUCLEOTIDE SEQUENCE [LARGE SCALE GENOMIC DNA]</scope>
    <source>
        <strain evidence="2 3">NBRC 107102</strain>
    </source>
</reference>
<dbReference type="RefSeq" id="WP_346190091.1">
    <property type="nucleotide sequence ID" value="NZ_BAABRL010000019.1"/>
</dbReference>
<evidence type="ECO:0000313" key="3">
    <source>
        <dbReference type="Proteomes" id="UP001424741"/>
    </source>
</evidence>
<name>A0ABP9V6J8_9BACT</name>
<proteinExistence type="predicted"/>
<keyword evidence="1" id="KW-0732">Signal</keyword>
<dbReference type="EMBL" id="BAABRL010000019">
    <property type="protein sequence ID" value="GAA5497615.1"/>
    <property type="molecule type" value="Genomic_DNA"/>
</dbReference>
<sequence length="146" mass="16364">MHFKSFLLLLLCSLLSACGEKTQPLTPVQEVGLYSFLFDDCPFMVMESEVEEMSIRGADNKHESKLSLGVRGKIILGDPLGSVCHHITDSFVDSGYTITQNLSDSKGDKLIMKGTHGTESFVMELVVIEKESLLNLFHFKIRYTEE</sequence>
<feature type="chain" id="PRO_5047044445" description="Lipoprotein" evidence="1">
    <location>
        <begin position="18"/>
        <end position="146"/>
    </location>
</feature>
<evidence type="ECO:0000256" key="1">
    <source>
        <dbReference type="SAM" id="SignalP"/>
    </source>
</evidence>
<evidence type="ECO:0008006" key="4">
    <source>
        <dbReference type="Google" id="ProtNLM"/>
    </source>
</evidence>
<accession>A0ABP9V6J8</accession>
<keyword evidence="3" id="KW-1185">Reference proteome</keyword>
<dbReference type="PROSITE" id="PS51257">
    <property type="entry name" value="PROKAR_LIPOPROTEIN"/>
    <property type="match status" value="1"/>
</dbReference>
<organism evidence="2 3">
    <name type="scientific">Rubritalea halochordaticola</name>
    <dbReference type="NCBI Taxonomy" id="714537"/>
    <lineage>
        <taxon>Bacteria</taxon>
        <taxon>Pseudomonadati</taxon>
        <taxon>Verrucomicrobiota</taxon>
        <taxon>Verrucomicrobiia</taxon>
        <taxon>Verrucomicrobiales</taxon>
        <taxon>Rubritaleaceae</taxon>
        <taxon>Rubritalea</taxon>
    </lineage>
</organism>
<feature type="signal peptide" evidence="1">
    <location>
        <begin position="1"/>
        <end position="17"/>
    </location>
</feature>
<protein>
    <recommendedName>
        <fullName evidence="4">Lipoprotein</fullName>
    </recommendedName>
</protein>
<comment type="caution">
    <text evidence="2">The sequence shown here is derived from an EMBL/GenBank/DDBJ whole genome shotgun (WGS) entry which is preliminary data.</text>
</comment>
<evidence type="ECO:0000313" key="2">
    <source>
        <dbReference type="EMBL" id="GAA5497615.1"/>
    </source>
</evidence>
<gene>
    <name evidence="2" type="ORF">Rhal01_03811</name>
</gene>
<dbReference type="Proteomes" id="UP001424741">
    <property type="component" value="Unassembled WGS sequence"/>
</dbReference>